<accession>A0ABN6DPP2</accession>
<evidence type="ECO:0008006" key="7">
    <source>
        <dbReference type="Google" id="ProtNLM"/>
    </source>
</evidence>
<protein>
    <recommendedName>
        <fullName evidence="7">Dienelactone hydrolase</fullName>
    </recommendedName>
</protein>
<proteinExistence type="predicted"/>
<dbReference type="Gene3D" id="3.40.50.1820">
    <property type="entry name" value="alpha/beta hydrolase"/>
    <property type="match status" value="1"/>
</dbReference>
<dbReference type="EMBL" id="AP024329">
    <property type="protein sequence ID" value="BCQ35823.1"/>
    <property type="molecule type" value="Genomic_DNA"/>
</dbReference>
<keyword evidence="2" id="KW-0442">Lipid degradation</keyword>
<keyword evidence="4" id="KW-0732">Signal</keyword>
<dbReference type="InterPro" id="IPR016986">
    <property type="entry name" value="UCP031982_abhydr"/>
</dbReference>
<dbReference type="InterPro" id="IPR017395">
    <property type="entry name" value="Chlorophyllase-like"/>
</dbReference>
<sequence>MMRLIISTMLWILSLPAWCYSVGSQQETIVDSQRARTLNVRIFYPSHSEQVPQRQAENGVFSGFSAIVNAPLATGRFPLIVLSHGSGGNNASLAWLAVPLAARGAIVIAASHPGSTTGDSSPKTDLTLQITDLSFMLTHYLQAPRWQQTIDAEKIGAIGHSKGGYSVLALAGARTNRQQMSHYCQTMPQMPDCQFYYRDGVRLENTDDQRLAASYRDPRVKWVIALDPGMSYVLTRSSLDTIKIPLLTIAADYFIRATGKMNLGVDRLKLPLITVPDAGHFDFLPLCQPNAAAILAEEGEAFICETPTAQREVIHQKTLADVGQFMQQHGFLAPRPAK</sequence>
<dbReference type="PANTHER" id="PTHR10272:SF0">
    <property type="entry name" value="PLATELET-ACTIVATING FACTOR ACETYLHYDROLASE"/>
    <property type="match status" value="1"/>
</dbReference>
<evidence type="ECO:0000256" key="3">
    <source>
        <dbReference type="ARBA" id="ARBA00023098"/>
    </source>
</evidence>
<dbReference type="RefSeq" id="WP_238336999.1">
    <property type="nucleotide sequence ID" value="NZ_AP024329.1"/>
</dbReference>
<feature type="chain" id="PRO_5045901224" description="Dienelactone hydrolase" evidence="4">
    <location>
        <begin position="20"/>
        <end position="338"/>
    </location>
</feature>
<dbReference type="PIRSF" id="PIRSF031982">
    <property type="entry name" value="UCP031982_abhydr"/>
    <property type="match status" value="1"/>
</dbReference>
<dbReference type="InterPro" id="IPR029058">
    <property type="entry name" value="AB_hydrolase_fold"/>
</dbReference>
<keyword evidence="1" id="KW-0378">Hydrolase</keyword>
<evidence type="ECO:0000313" key="6">
    <source>
        <dbReference type="Proteomes" id="UP000677515"/>
    </source>
</evidence>
<evidence type="ECO:0000256" key="2">
    <source>
        <dbReference type="ARBA" id="ARBA00022963"/>
    </source>
</evidence>
<name>A0ABN6DPP2_ERWRD</name>
<reference evidence="5 6" key="1">
    <citation type="submission" date="2021-01" db="EMBL/GenBank/DDBJ databases">
        <title>Complete genome sequence of Erwinia rhapontici MAFF 311153.</title>
        <authorList>
            <person name="Morohoshi T."/>
            <person name="Someya N."/>
        </authorList>
    </citation>
    <scope>NUCLEOTIDE SEQUENCE [LARGE SCALE GENOMIC DNA]</scope>
    <source>
        <strain evidence="5 6">MAFF 311153</strain>
    </source>
</reference>
<evidence type="ECO:0000256" key="1">
    <source>
        <dbReference type="ARBA" id="ARBA00022801"/>
    </source>
</evidence>
<keyword evidence="6" id="KW-1185">Reference proteome</keyword>
<dbReference type="Proteomes" id="UP000677515">
    <property type="component" value="Chromosome"/>
</dbReference>
<keyword evidence="3" id="KW-0443">Lipid metabolism</keyword>
<dbReference type="SUPFAM" id="SSF53474">
    <property type="entry name" value="alpha/beta-Hydrolases"/>
    <property type="match status" value="1"/>
</dbReference>
<dbReference type="PANTHER" id="PTHR10272">
    <property type="entry name" value="PLATELET-ACTIVATING FACTOR ACETYLHYDROLASE"/>
    <property type="match status" value="1"/>
</dbReference>
<organism evidence="5 6">
    <name type="scientific">Erwinia rhapontici</name>
    <name type="common">Pectobacterium rhapontici</name>
    <dbReference type="NCBI Taxonomy" id="55212"/>
    <lineage>
        <taxon>Bacteria</taxon>
        <taxon>Pseudomonadati</taxon>
        <taxon>Pseudomonadota</taxon>
        <taxon>Gammaproteobacteria</taxon>
        <taxon>Enterobacterales</taxon>
        <taxon>Erwiniaceae</taxon>
        <taxon>Erwinia</taxon>
    </lineage>
</organism>
<evidence type="ECO:0000256" key="4">
    <source>
        <dbReference type="SAM" id="SignalP"/>
    </source>
</evidence>
<gene>
    <name evidence="5" type="ORF">ERHA53_31660</name>
</gene>
<evidence type="ECO:0000313" key="5">
    <source>
        <dbReference type="EMBL" id="BCQ35823.1"/>
    </source>
</evidence>
<dbReference type="Pfam" id="PF07224">
    <property type="entry name" value="Chlorophyllase"/>
    <property type="match status" value="1"/>
</dbReference>
<feature type="signal peptide" evidence="4">
    <location>
        <begin position="1"/>
        <end position="19"/>
    </location>
</feature>